<comment type="caution">
    <text evidence="1">The sequence shown here is derived from an EMBL/GenBank/DDBJ whole genome shotgun (WGS) entry which is preliminary data.</text>
</comment>
<dbReference type="AlphaFoldDB" id="A0A852WEC8"/>
<dbReference type="Pfam" id="PF19458">
    <property type="entry name" value="DUF5995"/>
    <property type="match status" value="1"/>
</dbReference>
<dbReference type="RefSeq" id="WP_179420349.1">
    <property type="nucleotide sequence ID" value="NZ_JACCAB010000001.1"/>
</dbReference>
<organism evidence="1 2">
    <name type="scientific">Pedococcus badiiscoriae</name>
    <dbReference type="NCBI Taxonomy" id="642776"/>
    <lineage>
        <taxon>Bacteria</taxon>
        <taxon>Bacillati</taxon>
        <taxon>Actinomycetota</taxon>
        <taxon>Actinomycetes</taxon>
        <taxon>Micrococcales</taxon>
        <taxon>Intrasporangiaceae</taxon>
        <taxon>Pedococcus</taxon>
    </lineage>
</organism>
<name>A0A852WEC8_9MICO</name>
<protein>
    <submittedName>
        <fullName evidence="1">Uncharacterized protein</fullName>
    </submittedName>
</protein>
<accession>A0A852WEC8</accession>
<dbReference type="InterPro" id="IPR046037">
    <property type="entry name" value="DUF5995"/>
</dbReference>
<dbReference type="Proteomes" id="UP000573599">
    <property type="component" value="Unassembled WGS sequence"/>
</dbReference>
<sequence>MPERDIARVVAAMDARLVRMPPERSAQRLFLETYRRTTLAVGAAIADAQFEDPEWVERWDVVFADLYLDALDLDLAGSPDVPRPWRLAFDAPESLPALRHVLLGINAHINYDLPQALLAVISDAEFADPVVVARRARDHERIDGVLSGRVAAEDDELGVVSARSLLDRVLQPLNRLSSKRFLREARQKVWHNTVELQQARVAGAQEYAARLAELEVLSAARIADLLAPGQVLLRLAVAGFGVTLPPAARGASPRTNG</sequence>
<proteinExistence type="predicted"/>
<dbReference type="EMBL" id="JACCAB010000001">
    <property type="protein sequence ID" value="NYG05771.1"/>
    <property type="molecule type" value="Genomic_DNA"/>
</dbReference>
<evidence type="ECO:0000313" key="1">
    <source>
        <dbReference type="EMBL" id="NYG05771.1"/>
    </source>
</evidence>
<reference evidence="1 2" key="1">
    <citation type="submission" date="2020-07" db="EMBL/GenBank/DDBJ databases">
        <title>Sequencing the genomes of 1000 actinobacteria strains.</title>
        <authorList>
            <person name="Klenk H.-P."/>
        </authorList>
    </citation>
    <scope>NUCLEOTIDE SEQUENCE [LARGE SCALE GENOMIC DNA]</scope>
    <source>
        <strain evidence="1 2">DSM 23987</strain>
    </source>
</reference>
<keyword evidence="2" id="KW-1185">Reference proteome</keyword>
<gene>
    <name evidence="1" type="ORF">BJ986_000258</name>
</gene>
<evidence type="ECO:0000313" key="2">
    <source>
        <dbReference type="Proteomes" id="UP000573599"/>
    </source>
</evidence>